<organism evidence="2 3">
    <name type="scientific">Devosia ginsengisoli</name>
    <dbReference type="NCBI Taxonomy" id="400770"/>
    <lineage>
        <taxon>Bacteria</taxon>
        <taxon>Pseudomonadati</taxon>
        <taxon>Pseudomonadota</taxon>
        <taxon>Alphaproteobacteria</taxon>
        <taxon>Hyphomicrobiales</taxon>
        <taxon>Devosiaceae</taxon>
        <taxon>Devosia</taxon>
    </lineage>
</organism>
<dbReference type="OrthoDB" id="9845199at2"/>
<dbReference type="KEGG" id="dea:FPZ08_12020"/>
<proteinExistence type="predicted"/>
<evidence type="ECO:0000256" key="1">
    <source>
        <dbReference type="SAM" id="MobiDB-lite"/>
    </source>
</evidence>
<feature type="region of interest" description="Disordered" evidence="1">
    <location>
        <begin position="41"/>
        <end position="82"/>
    </location>
</feature>
<reference evidence="2 3" key="1">
    <citation type="submission" date="2019-07" db="EMBL/GenBank/DDBJ databases">
        <title>Full genome sequence of Devosia sp. Gsoil 520.</title>
        <authorList>
            <person name="Im W.-T."/>
        </authorList>
    </citation>
    <scope>NUCLEOTIDE SEQUENCE [LARGE SCALE GENOMIC DNA]</scope>
    <source>
        <strain evidence="2 3">Gsoil 520</strain>
    </source>
</reference>
<sequence length="82" mass="8302">MTTLSAGAAAGLLVALMVISTTDGNSAELLPAVNQAKGFVHPGDIRGFNPQPDPPREIGGFDPQPDPPKVFGDGSVKPVGHG</sequence>
<gene>
    <name evidence="2" type="ORF">FPZ08_12020</name>
</gene>
<dbReference type="Proteomes" id="UP000315364">
    <property type="component" value="Chromosome"/>
</dbReference>
<evidence type="ECO:0000313" key="3">
    <source>
        <dbReference type="Proteomes" id="UP000315364"/>
    </source>
</evidence>
<keyword evidence="3" id="KW-1185">Reference proteome</keyword>
<dbReference type="RefSeq" id="WP_146290248.1">
    <property type="nucleotide sequence ID" value="NZ_CP042304.1"/>
</dbReference>
<dbReference type="AlphaFoldDB" id="A0A5B8LTN7"/>
<accession>A0A5B8LTN7</accession>
<evidence type="ECO:0000313" key="2">
    <source>
        <dbReference type="EMBL" id="QDZ11426.1"/>
    </source>
</evidence>
<protein>
    <submittedName>
        <fullName evidence="2">Uncharacterized protein</fullName>
    </submittedName>
</protein>
<dbReference type="EMBL" id="CP042304">
    <property type="protein sequence ID" value="QDZ11426.1"/>
    <property type="molecule type" value="Genomic_DNA"/>
</dbReference>
<name>A0A5B8LTN7_9HYPH</name>